<evidence type="ECO:0000313" key="2">
    <source>
        <dbReference type="EMBL" id="RWX73163.1"/>
    </source>
</evidence>
<reference evidence="2 3" key="1">
    <citation type="submission" date="2018-12" db="EMBL/GenBank/DDBJ databases">
        <title>The complete genome of the methanogenic archaea of the candidate phylum Verstraetearchaeota, obtained from the metagenome of underground thermal water.</title>
        <authorList>
            <person name="Kadnikov V.V."/>
            <person name="Mardanov A.V."/>
            <person name="Beletsky A.V."/>
            <person name="Karnachuk O.V."/>
            <person name="Ravin N.V."/>
        </authorList>
    </citation>
    <scope>NUCLEOTIDE SEQUENCE [LARGE SCALE GENOMIC DNA]</scope>
    <source>
        <strain evidence="2">Ch88</strain>
    </source>
</reference>
<sequence length="134" mass="14313">MVSRRAAAIIAVVIAGVIISAAAVIYLKGQQAALVEETRITVSGVELNRRTNTLVGVNVTSSLDQQVSIKSASLVKIQSGITVASKEFSPFRQVAANSQSYIPVGFSLDPEGADYFLYLLTDRGTVVKHKISYP</sequence>
<keyword evidence="1" id="KW-0472">Membrane</keyword>
<dbReference type="EMBL" id="RXGA01000003">
    <property type="protein sequence ID" value="RWX73163.1"/>
    <property type="molecule type" value="Genomic_DNA"/>
</dbReference>
<organism evidence="2 3">
    <name type="scientific">Methanosuratincola subterraneus</name>
    <dbReference type="NCBI Taxonomy" id="2593994"/>
    <lineage>
        <taxon>Archaea</taxon>
        <taxon>Thermoproteota</taxon>
        <taxon>Methanosuratincolia</taxon>
        <taxon>Candidatus Methanomethylicales</taxon>
        <taxon>Candidatus Methanomethylicaceae</taxon>
        <taxon>Candidatus Methanosuratincola (ex Vanwonterghem et al. 2016)</taxon>
    </lineage>
</organism>
<dbReference type="AlphaFoldDB" id="A0A3S3VBY8"/>
<accession>A0A3S3VBY8</accession>
<keyword evidence="1" id="KW-1133">Transmembrane helix</keyword>
<evidence type="ECO:0000256" key="1">
    <source>
        <dbReference type="SAM" id="Phobius"/>
    </source>
</evidence>
<comment type="caution">
    <text evidence="2">The sequence shown here is derived from an EMBL/GenBank/DDBJ whole genome shotgun (WGS) entry which is preliminary data.</text>
</comment>
<name>A0A3S3VBY8_METS7</name>
<feature type="transmembrane region" description="Helical" evidence="1">
    <location>
        <begin position="6"/>
        <end position="27"/>
    </location>
</feature>
<evidence type="ECO:0000313" key="3">
    <source>
        <dbReference type="Proteomes" id="UP000288215"/>
    </source>
</evidence>
<proteinExistence type="predicted"/>
<protein>
    <submittedName>
        <fullName evidence="2">Uncharacterized protein</fullName>
    </submittedName>
</protein>
<dbReference type="Proteomes" id="UP000288215">
    <property type="component" value="Unassembled WGS sequence"/>
</dbReference>
<gene>
    <name evidence="2" type="ORF">Metus_1137</name>
</gene>
<keyword evidence="1" id="KW-0812">Transmembrane</keyword>